<dbReference type="InterPro" id="IPR011990">
    <property type="entry name" value="TPR-like_helical_dom_sf"/>
</dbReference>
<evidence type="ECO:0000313" key="6">
    <source>
        <dbReference type="Proteomes" id="UP000621560"/>
    </source>
</evidence>
<evidence type="ECO:0000313" key="5">
    <source>
        <dbReference type="EMBL" id="MBD2846463.1"/>
    </source>
</evidence>
<keyword evidence="4" id="KW-1133">Transmembrane helix</keyword>
<sequence length="223" mass="26335">MGKFLLFPLLWWIFGNPFIAIIVLLVILYIIDRRYIGLSPSLLRPLRRRRQLARLKQQILLNASDVSARLDAARLLIERKRYREAQVYMDEIGEAMAHSAEYWDDLGTVQLHTGRPQEGEASIRRALALNPRVKYGRPYLRLAAHYAKQDPDRALAALDEFREIQSSSCEAYYRMGELYRQLGRREEAARAYDEAVELYRALPKYKRRQERRWALRSRLRKLA</sequence>
<dbReference type="PROSITE" id="PS50293">
    <property type="entry name" value="TPR_REGION"/>
    <property type="match status" value="1"/>
</dbReference>
<dbReference type="InterPro" id="IPR013105">
    <property type="entry name" value="TPR_2"/>
</dbReference>
<dbReference type="Gene3D" id="1.25.40.10">
    <property type="entry name" value="Tetratricopeptide repeat domain"/>
    <property type="match status" value="2"/>
</dbReference>
<feature type="repeat" description="TPR" evidence="3">
    <location>
        <begin position="169"/>
        <end position="202"/>
    </location>
</feature>
<dbReference type="Pfam" id="PF13181">
    <property type="entry name" value="TPR_8"/>
    <property type="match status" value="1"/>
</dbReference>
<feature type="repeat" description="TPR" evidence="3">
    <location>
        <begin position="100"/>
        <end position="133"/>
    </location>
</feature>
<dbReference type="AlphaFoldDB" id="A0A927BTF0"/>
<dbReference type="EMBL" id="JACXIZ010000024">
    <property type="protein sequence ID" value="MBD2846463.1"/>
    <property type="molecule type" value="Genomic_DNA"/>
</dbReference>
<keyword evidence="1" id="KW-0677">Repeat</keyword>
<keyword evidence="2 3" id="KW-0802">TPR repeat</keyword>
<proteinExistence type="predicted"/>
<dbReference type="RefSeq" id="WP_190918909.1">
    <property type="nucleotide sequence ID" value="NZ_JACXIZ010000024.1"/>
</dbReference>
<dbReference type="Pfam" id="PF07719">
    <property type="entry name" value="TPR_2"/>
    <property type="match status" value="1"/>
</dbReference>
<organism evidence="5 6">
    <name type="scientific">Paenibacillus sabuli</name>
    <dbReference type="NCBI Taxonomy" id="2772509"/>
    <lineage>
        <taxon>Bacteria</taxon>
        <taxon>Bacillati</taxon>
        <taxon>Bacillota</taxon>
        <taxon>Bacilli</taxon>
        <taxon>Bacillales</taxon>
        <taxon>Paenibacillaceae</taxon>
        <taxon>Paenibacillus</taxon>
    </lineage>
</organism>
<name>A0A927BTF0_9BACL</name>
<comment type="caution">
    <text evidence="5">The sequence shown here is derived from an EMBL/GenBank/DDBJ whole genome shotgun (WGS) entry which is preliminary data.</text>
</comment>
<keyword evidence="6" id="KW-1185">Reference proteome</keyword>
<evidence type="ECO:0000256" key="3">
    <source>
        <dbReference type="PROSITE-ProRule" id="PRU00339"/>
    </source>
</evidence>
<evidence type="ECO:0000256" key="1">
    <source>
        <dbReference type="ARBA" id="ARBA00022737"/>
    </source>
</evidence>
<accession>A0A927BTF0</accession>
<gene>
    <name evidence="5" type="ORF">IDH44_14775</name>
</gene>
<evidence type="ECO:0000256" key="4">
    <source>
        <dbReference type="SAM" id="Phobius"/>
    </source>
</evidence>
<dbReference type="PROSITE" id="PS50005">
    <property type="entry name" value="TPR"/>
    <property type="match status" value="2"/>
</dbReference>
<reference evidence="5" key="1">
    <citation type="submission" date="2020-09" db="EMBL/GenBank/DDBJ databases">
        <title>A novel bacterium of genus Paenibacillus, isolated from South China Sea.</title>
        <authorList>
            <person name="Huang H."/>
            <person name="Mo K."/>
            <person name="Hu Y."/>
        </authorList>
    </citation>
    <scope>NUCLEOTIDE SEQUENCE</scope>
    <source>
        <strain evidence="5">IB182496</strain>
    </source>
</reference>
<keyword evidence="4" id="KW-0472">Membrane</keyword>
<dbReference type="InterPro" id="IPR019734">
    <property type="entry name" value="TPR_rpt"/>
</dbReference>
<dbReference type="Proteomes" id="UP000621560">
    <property type="component" value="Unassembled WGS sequence"/>
</dbReference>
<protein>
    <submittedName>
        <fullName evidence="5">Tetratricopeptide repeat protein</fullName>
    </submittedName>
</protein>
<evidence type="ECO:0000256" key="2">
    <source>
        <dbReference type="ARBA" id="ARBA00022803"/>
    </source>
</evidence>
<dbReference type="SMART" id="SM00028">
    <property type="entry name" value="TPR"/>
    <property type="match status" value="2"/>
</dbReference>
<feature type="transmembrane region" description="Helical" evidence="4">
    <location>
        <begin position="6"/>
        <end position="31"/>
    </location>
</feature>
<dbReference type="SUPFAM" id="SSF48452">
    <property type="entry name" value="TPR-like"/>
    <property type="match status" value="1"/>
</dbReference>
<keyword evidence="4" id="KW-0812">Transmembrane</keyword>